<evidence type="ECO:0000256" key="15">
    <source>
        <dbReference type="ARBA" id="ARBA00022842"/>
    </source>
</evidence>
<protein>
    <recommendedName>
        <fullName evidence="8 24">Cytochrome c oxidase subunit 1</fullName>
        <ecNumber evidence="7 24">7.1.1.9</ecNumber>
    </recommendedName>
</protein>
<dbReference type="PRINTS" id="PR01165">
    <property type="entry name" value="CYCOXIDASEI"/>
</dbReference>
<comment type="cofactor">
    <cofactor evidence="2">
        <name>heme</name>
        <dbReference type="ChEBI" id="CHEBI:30413"/>
    </cofactor>
</comment>
<keyword evidence="15" id="KW-0460">Magnesium</keyword>
<keyword evidence="16" id="KW-1278">Translocase</keyword>
<dbReference type="GO" id="GO:0006123">
    <property type="term" value="P:mitochondrial electron transport, cytochrome c to oxygen"/>
    <property type="evidence" value="ECO:0007669"/>
    <property type="project" value="TreeGrafter"/>
</dbReference>
<evidence type="ECO:0000256" key="14">
    <source>
        <dbReference type="ARBA" id="ARBA00022792"/>
    </source>
</evidence>
<evidence type="ECO:0000259" key="26">
    <source>
        <dbReference type="PROSITE" id="PS50855"/>
    </source>
</evidence>
<dbReference type="PROSITE" id="PS50855">
    <property type="entry name" value="COX1"/>
    <property type="match status" value="1"/>
</dbReference>
<evidence type="ECO:0000256" key="22">
    <source>
        <dbReference type="ARBA" id="ARBA00023136"/>
    </source>
</evidence>
<feature type="transmembrane region" description="Helical" evidence="25">
    <location>
        <begin position="132"/>
        <end position="157"/>
    </location>
</feature>
<dbReference type="PANTHER" id="PTHR10422">
    <property type="entry name" value="CYTOCHROME C OXIDASE SUBUNIT 1"/>
    <property type="match status" value="1"/>
</dbReference>
<keyword evidence="13 24" id="KW-0479">Metal-binding</keyword>
<dbReference type="InterPro" id="IPR023615">
    <property type="entry name" value="Cyt_c_Oxase_su1_BS"/>
</dbReference>
<name>A0A0S2M8B9_9COLE</name>
<feature type="transmembrane region" description="Helical" evidence="25">
    <location>
        <begin position="90"/>
        <end position="112"/>
    </location>
</feature>
<evidence type="ECO:0000256" key="16">
    <source>
        <dbReference type="ARBA" id="ARBA00022967"/>
    </source>
</evidence>
<dbReference type="PROSITE" id="PS00077">
    <property type="entry name" value="COX1_CUB"/>
    <property type="match status" value="1"/>
</dbReference>
<evidence type="ECO:0000256" key="25">
    <source>
        <dbReference type="SAM" id="Phobius"/>
    </source>
</evidence>
<evidence type="ECO:0000256" key="3">
    <source>
        <dbReference type="ARBA" id="ARBA00004448"/>
    </source>
</evidence>
<keyword evidence="10 24" id="KW-0349">Heme</keyword>
<reference evidence="27" key="1">
    <citation type="submission" date="2015-09" db="EMBL/GenBank/DDBJ databases">
        <title>Staphyliniformia phylogenetics from de novo mitogenomic assemblies.</title>
        <authorList>
            <person name="Favreau E.A."/>
            <person name="Linard B."/>
            <person name="Vogler A.P."/>
        </authorList>
    </citation>
    <scope>NUCLEOTIDE SEQUENCE</scope>
</reference>
<dbReference type="GO" id="GO:0046872">
    <property type="term" value="F:metal ion binding"/>
    <property type="evidence" value="ECO:0007669"/>
    <property type="project" value="UniProtKB-KW"/>
</dbReference>
<dbReference type="GO" id="GO:0045277">
    <property type="term" value="C:respiratory chain complex IV"/>
    <property type="evidence" value="ECO:0007669"/>
    <property type="project" value="InterPro"/>
</dbReference>
<feature type="domain" description="Cytochrome oxidase subunit I profile" evidence="26">
    <location>
        <begin position="1"/>
        <end position="498"/>
    </location>
</feature>
<feature type="transmembrane region" description="Helical" evidence="25">
    <location>
        <begin position="258"/>
        <end position="277"/>
    </location>
</feature>
<feature type="transmembrane region" description="Helical" evidence="25">
    <location>
        <begin position="169"/>
        <end position="196"/>
    </location>
</feature>
<keyword evidence="17 24" id="KW-0249">Electron transport</keyword>
<evidence type="ECO:0000256" key="13">
    <source>
        <dbReference type="ARBA" id="ARBA00022723"/>
    </source>
</evidence>
<dbReference type="GO" id="GO:0020037">
    <property type="term" value="F:heme binding"/>
    <property type="evidence" value="ECO:0007669"/>
    <property type="project" value="InterPro"/>
</dbReference>
<keyword evidence="9 24" id="KW-0813">Transport</keyword>
<comment type="catalytic activity">
    <reaction evidence="23">
        <text>4 Fe(II)-[cytochrome c] + O2 + 8 H(+)(in) = 4 Fe(III)-[cytochrome c] + 2 H2O + 4 H(+)(out)</text>
        <dbReference type="Rhea" id="RHEA:11436"/>
        <dbReference type="Rhea" id="RHEA-COMP:10350"/>
        <dbReference type="Rhea" id="RHEA-COMP:14399"/>
        <dbReference type="ChEBI" id="CHEBI:15377"/>
        <dbReference type="ChEBI" id="CHEBI:15378"/>
        <dbReference type="ChEBI" id="CHEBI:15379"/>
        <dbReference type="ChEBI" id="CHEBI:29033"/>
        <dbReference type="ChEBI" id="CHEBI:29034"/>
        <dbReference type="EC" id="7.1.1.9"/>
    </reaction>
    <physiologicalReaction direction="left-to-right" evidence="23">
        <dbReference type="Rhea" id="RHEA:11437"/>
    </physiologicalReaction>
</comment>
<dbReference type="EMBL" id="KT780675">
    <property type="protein sequence ID" value="ALO70907.1"/>
    <property type="molecule type" value="Genomic_DNA"/>
</dbReference>
<dbReference type="GeneID" id="26380472"/>
<accession>A0A0S2M8B9</accession>
<evidence type="ECO:0000256" key="1">
    <source>
        <dbReference type="ARBA" id="ARBA00001935"/>
    </source>
</evidence>
<dbReference type="InterPro" id="IPR036927">
    <property type="entry name" value="Cyt_c_oxase-like_su1_sf"/>
</dbReference>
<dbReference type="InterPro" id="IPR033944">
    <property type="entry name" value="Cyt_c_oxase_su1_dom"/>
</dbReference>
<comment type="function">
    <text evidence="24">Component of the cytochrome c oxidase, the last enzyme in the mitochondrial electron transport chain which drives oxidative phosphorylation. The respiratory chain contains 3 multisubunit complexes succinate dehydrogenase (complex II, CII), ubiquinol-cytochrome c oxidoreductase (cytochrome b-c1 complex, complex III, CIII) and cytochrome c oxidase (complex IV, CIV), that cooperate to transfer electrons derived from NADH and succinate to molecular oxygen, creating an electrochemical gradient over the inner membrane that drives transmembrane transport and the ATP synthase. Cytochrome c oxidase is the component of the respiratory chain that catalyzes the reduction of oxygen to water. Electrons originating from reduced cytochrome c in the intermembrane space (IMS) are transferred via the dinuclear copper A center (CU(A)) of subunit 2 and heme A of subunit 1 to the active site in subunit 1, a binuclear center (BNC) formed by heme A3 and copper B (CU(B)). The BNC reduces molecular oxygen to 2 water molecules using 4 electrons from cytochrome c in the IMS and 4 protons from the mitochondrial matrix.</text>
</comment>
<evidence type="ECO:0000256" key="11">
    <source>
        <dbReference type="ARBA" id="ARBA00022660"/>
    </source>
</evidence>
<feature type="transmembrane region" description="Helical" evidence="25">
    <location>
        <begin position="436"/>
        <end position="459"/>
    </location>
</feature>
<proteinExistence type="inferred from homology"/>
<dbReference type="CDD" id="cd01663">
    <property type="entry name" value="Cyt_c_Oxidase_I"/>
    <property type="match status" value="1"/>
</dbReference>
<keyword evidence="22 24" id="KW-0472">Membrane</keyword>
<evidence type="ECO:0000256" key="17">
    <source>
        <dbReference type="ARBA" id="ARBA00022982"/>
    </source>
</evidence>
<dbReference type="AlphaFoldDB" id="A0A0S2M8B9"/>
<feature type="transmembrane region" description="Helical" evidence="25">
    <location>
        <begin position="43"/>
        <end position="69"/>
    </location>
</feature>
<evidence type="ECO:0000256" key="2">
    <source>
        <dbReference type="ARBA" id="ARBA00001971"/>
    </source>
</evidence>
<feature type="transmembrane region" description="Helical" evidence="25">
    <location>
        <begin position="216"/>
        <end position="237"/>
    </location>
</feature>
<keyword evidence="20 24" id="KW-0186">Copper</keyword>
<dbReference type="SUPFAM" id="SSF81442">
    <property type="entry name" value="Cytochrome c oxidase subunit I-like"/>
    <property type="match status" value="1"/>
</dbReference>
<evidence type="ECO:0000256" key="20">
    <source>
        <dbReference type="ARBA" id="ARBA00023008"/>
    </source>
</evidence>
<keyword evidence="11 24" id="KW-0679">Respiratory chain</keyword>
<geneLocation type="mitochondrion" evidence="27"/>
<gene>
    <name evidence="27" type="primary">cox1</name>
</gene>
<comment type="subcellular location">
    <subcellularLocation>
        <location evidence="3 24">Mitochondrion inner membrane</location>
        <topology evidence="3 24">Multi-pass membrane protein</topology>
    </subcellularLocation>
</comment>
<dbReference type="PANTHER" id="PTHR10422:SF18">
    <property type="entry name" value="CYTOCHROME C OXIDASE SUBUNIT 1"/>
    <property type="match status" value="1"/>
</dbReference>
<evidence type="ECO:0000256" key="24">
    <source>
        <dbReference type="RuleBase" id="RU000369"/>
    </source>
</evidence>
<evidence type="ECO:0000313" key="27">
    <source>
        <dbReference type="EMBL" id="ALO70907.1"/>
    </source>
</evidence>
<keyword evidence="12 24" id="KW-0812">Transmembrane</keyword>
<organism evidence="27">
    <name type="scientific">Sciodrepoides watsoni</name>
    <dbReference type="NCBI Taxonomy" id="651990"/>
    <lineage>
        <taxon>Eukaryota</taxon>
        <taxon>Metazoa</taxon>
        <taxon>Ecdysozoa</taxon>
        <taxon>Arthropoda</taxon>
        <taxon>Hexapoda</taxon>
        <taxon>Insecta</taxon>
        <taxon>Pterygota</taxon>
        <taxon>Neoptera</taxon>
        <taxon>Endopterygota</taxon>
        <taxon>Coleoptera</taxon>
        <taxon>Polyphaga</taxon>
        <taxon>Staphyliniformia</taxon>
        <taxon>Leiodidae</taxon>
        <taxon>Cholevinae</taxon>
        <taxon>Sciodrepoides</taxon>
    </lineage>
</organism>
<keyword evidence="18 25" id="KW-1133">Transmembrane helix</keyword>
<dbReference type="GO" id="GO:0005743">
    <property type="term" value="C:mitochondrial inner membrane"/>
    <property type="evidence" value="ECO:0007669"/>
    <property type="project" value="UniProtKB-SubCell"/>
</dbReference>
<keyword evidence="19 24" id="KW-0408">Iron</keyword>
<evidence type="ECO:0000256" key="6">
    <source>
        <dbReference type="ARBA" id="ARBA00011164"/>
    </source>
</evidence>
<comment type="cofactor">
    <cofactor evidence="1">
        <name>Cu cation</name>
        <dbReference type="ChEBI" id="CHEBI:23378"/>
    </cofactor>
</comment>
<dbReference type="InterPro" id="IPR023616">
    <property type="entry name" value="Cyt_c_oxase-like_su1_dom"/>
</dbReference>
<evidence type="ECO:0000256" key="21">
    <source>
        <dbReference type="ARBA" id="ARBA00023128"/>
    </source>
</evidence>
<keyword evidence="14 24" id="KW-0999">Mitochondrion inner membrane</keyword>
<keyword evidence="21 24" id="KW-0496">Mitochondrion</keyword>
<dbReference type="InterPro" id="IPR000883">
    <property type="entry name" value="Cyt_C_Oxase_1"/>
</dbReference>
<evidence type="ECO:0000256" key="23">
    <source>
        <dbReference type="ARBA" id="ARBA00049512"/>
    </source>
</evidence>
<comment type="subunit">
    <text evidence="6">Component of the cytochrome c oxidase (complex IV, CIV), a multisubunit enzyme composed of a catalytic core of 3 subunits and several supernumerary subunits. The complex exists as a monomer or a dimer and forms supercomplexes (SCs) in the inner mitochondrial membrane with ubiquinol-cytochrome c oxidoreductase (cytochrome b-c1 complex, complex III, CIII).</text>
</comment>
<comment type="similarity">
    <text evidence="5 24">Belongs to the heme-copper respiratory oxidase family.</text>
</comment>
<feature type="transmembrane region" description="Helical" evidence="25">
    <location>
        <begin position="5"/>
        <end position="23"/>
    </location>
</feature>
<dbReference type="GO" id="GO:0015990">
    <property type="term" value="P:electron transport coupled proton transport"/>
    <property type="evidence" value="ECO:0007669"/>
    <property type="project" value="TreeGrafter"/>
</dbReference>
<evidence type="ECO:0000256" key="10">
    <source>
        <dbReference type="ARBA" id="ARBA00022617"/>
    </source>
</evidence>
<sequence>MGTLYFIFGAWAGMVGTSLSLLIRAELGNPGSLIGDDQIYNVIVTAHAFVMIFFMVMPIVIGGFGNWLVPLMLGAPDMAFPRMNNMSFWLLPPSLSLLLMSSIVENGAGTGWTVYPPLSANIAHSGSSVDLAIFSLHLAGISSILGAVNFITTVINMRATGMTLDKMPLFVWSVAITALLLLLSLPVLAGAITMLLTDRNLNTSFFDPAGGGDPILYQHLFWFFGHPEVYILILPGFGMISHIISQESGKKETFGSLGMIYAMMAIGLLGFVVWAHHMFTVGMDVDTRAYFTSATMIIAVPTGIKIFSWLATLHGTQINYSPSMLWALGFVFLFTIGGLTGVILANSSIDIVLHDTYYVVAHFHYVLSMGAVFAIMAGLIQWFPLFTGLTLNNLFLKIQFLVMFIGVNLTFFPQHFLGLSGMPRRYSDYPDAYTTWNVVSSIGSLISLVGIFMFLFIIWESMISMRKSIIPMNMTTSIEWLQSMPPAEHSYSELPMLVQF</sequence>
<evidence type="ECO:0000256" key="12">
    <source>
        <dbReference type="ARBA" id="ARBA00022692"/>
    </source>
</evidence>
<evidence type="ECO:0000256" key="7">
    <source>
        <dbReference type="ARBA" id="ARBA00012949"/>
    </source>
</evidence>
<dbReference type="UniPathway" id="UPA00705"/>
<feature type="transmembrane region" description="Helical" evidence="25">
    <location>
        <begin position="289"/>
        <end position="313"/>
    </location>
</feature>
<feature type="transmembrane region" description="Helical" evidence="25">
    <location>
        <begin position="325"/>
        <end position="345"/>
    </location>
</feature>
<feature type="transmembrane region" description="Helical" evidence="25">
    <location>
        <begin position="398"/>
        <end position="416"/>
    </location>
</feature>
<dbReference type="GO" id="GO:0004129">
    <property type="term" value="F:cytochrome-c oxidase activity"/>
    <property type="evidence" value="ECO:0007669"/>
    <property type="project" value="UniProtKB-EC"/>
</dbReference>
<dbReference type="Pfam" id="PF00115">
    <property type="entry name" value="COX1"/>
    <property type="match status" value="1"/>
</dbReference>
<evidence type="ECO:0000256" key="18">
    <source>
        <dbReference type="ARBA" id="ARBA00022989"/>
    </source>
</evidence>
<dbReference type="Gene3D" id="1.20.210.10">
    <property type="entry name" value="Cytochrome c oxidase-like, subunit I domain"/>
    <property type="match status" value="1"/>
</dbReference>
<dbReference type="CTD" id="4512"/>
<feature type="transmembrane region" description="Helical" evidence="25">
    <location>
        <begin position="365"/>
        <end position="386"/>
    </location>
</feature>
<evidence type="ECO:0000256" key="9">
    <source>
        <dbReference type="ARBA" id="ARBA00022448"/>
    </source>
</evidence>
<evidence type="ECO:0000256" key="19">
    <source>
        <dbReference type="ARBA" id="ARBA00023004"/>
    </source>
</evidence>
<evidence type="ECO:0000256" key="4">
    <source>
        <dbReference type="ARBA" id="ARBA00004673"/>
    </source>
</evidence>
<evidence type="ECO:0000256" key="8">
    <source>
        <dbReference type="ARBA" id="ARBA00015947"/>
    </source>
</evidence>
<dbReference type="RefSeq" id="YP_009185958.1">
    <property type="nucleotide sequence ID" value="NC_028610.1"/>
</dbReference>
<dbReference type="EC" id="7.1.1.9" evidence="7 24"/>
<comment type="pathway">
    <text evidence="4 24">Energy metabolism; oxidative phosphorylation.</text>
</comment>
<evidence type="ECO:0000256" key="5">
    <source>
        <dbReference type="ARBA" id="ARBA00009578"/>
    </source>
</evidence>
<dbReference type="FunFam" id="1.20.210.10:FF:000001">
    <property type="entry name" value="Cytochrome c oxidase subunit 1"/>
    <property type="match status" value="1"/>
</dbReference>